<protein>
    <submittedName>
        <fullName evidence="1">Uncharacterized protein</fullName>
    </submittedName>
</protein>
<organism evidence="1 2">
    <name type="scientific">Bos mutus</name>
    <name type="common">wild yak</name>
    <dbReference type="NCBI Taxonomy" id="72004"/>
    <lineage>
        <taxon>Eukaryota</taxon>
        <taxon>Metazoa</taxon>
        <taxon>Chordata</taxon>
        <taxon>Craniata</taxon>
        <taxon>Vertebrata</taxon>
        <taxon>Euteleostomi</taxon>
        <taxon>Mammalia</taxon>
        <taxon>Eutheria</taxon>
        <taxon>Laurasiatheria</taxon>
        <taxon>Artiodactyla</taxon>
        <taxon>Ruminantia</taxon>
        <taxon>Pecora</taxon>
        <taxon>Bovidae</taxon>
        <taxon>Bovinae</taxon>
        <taxon>Bos</taxon>
    </lineage>
</organism>
<name>A0A6B0R9E3_9CETA</name>
<evidence type="ECO:0000313" key="1">
    <source>
        <dbReference type="EMBL" id="MXQ86470.1"/>
    </source>
</evidence>
<dbReference type="EMBL" id="VBQZ03000032">
    <property type="protein sequence ID" value="MXQ86470.1"/>
    <property type="molecule type" value="Genomic_DNA"/>
</dbReference>
<dbReference type="Proteomes" id="UP000322234">
    <property type="component" value="Unassembled WGS sequence"/>
</dbReference>
<reference evidence="1" key="1">
    <citation type="submission" date="2019-10" db="EMBL/GenBank/DDBJ databases">
        <title>The sequence and de novo assembly of the wild yak genome.</title>
        <authorList>
            <person name="Liu Y."/>
        </authorList>
    </citation>
    <scope>NUCLEOTIDE SEQUENCE [LARGE SCALE GENOMIC DNA]</scope>
    <source>
        <strain evidence="1">WY2019</strain>
    </source>
</reference>
<accession>A0A6B0R9E3</accession>
<dbReference type="AlphaFoldDB" id="A0A6B0R9E3"/>
<evidence type="ECO:0000313" key="2">
    <source>
        <dbReference type="Proteomes" id="UP000322234"/>
    </source>
</evidence>
<comment type="caution">
    <text evidence="1">The sequence shown here is derived from an EMBL/GenBank/DDBJ whole genome shotgun (WGS) entry which is preliminary data.</text>
</comment>
<proteinExistence type="predicted"/>
<sequence>MAPWLRLWPQQSLWLRNGDPTNLQVGRTTFPGCGQNGFLAFQDEEEGARPEKASPGPLLMFSGVAQEYKWVLYSQYQEEPAPAETTANAQLAAVKRVEKAAVLAAPRAAPSVPGAASAKEHRTNAAAAPEMHLSCW</sequence>
<keyword evidence="2" id="KW-1185">Reference proteome</keyword>
<gene>
    <name evidence="1" type="ORF">E5288_WYG003179</name>
</gene>